<dbReference type="EnsemblFungi" id="MVLG_07349T0">
    <property type="protein sequence ID" value="MVLG_07349T0"/>
    <property type="gene ID" value="MVLG_07349"/>
</dbReference>
<dbReference type="Proteomes" id="UP000017200">
    <property type="component" value="Unassembled WGS sequence"/>
</dbReference>
<feature type="compositionally biased region" description="Acidic residues" evidence="1">
    <location>
        <begin position="80"/>
        <end position="97"/>
    </location>
</feature>
<organism evidence="2">
    <name type="scientific">Microbotryum lychnidis-dioicae (strain p1A1 Lamole / MvSl-1064)</name>
    <name type="common">Anther smut fungus</name>
    <dbReference type="NCBI Taxonomy" id="683840"/>
    <lineage>
        <taxon>Eukaryota</taxon>
        <taxon>Fungi</taxon>
        <taxon>Dikarya</taxon>
        <taxon>Basidiomycota</taxon>
        <taxon>Pucciniomycotina</taxon>
        <taxon>Microbotryomycetes</taxon>
        <taxon>Microbotryales</taxon>
        <taxon>Microbotryaceae</taxon>
        <taxon>Microbotryum</taxon>
    </lineage>
</organism>
<dbReference type="STRING" id="683840.U5HK26"/>
<feature type="compositionally biased region" description="Basic and acidic residues" evidence="1">
    <location>
        <begin position="67"/>
        <end position="79"/>
    </location>
</feature>
<feature type="region of interest" description="Disordered" evidence="1">
    <location>
        <begin position="1"/>
        <end position="136"/>
    </location>
</feature>
<feature type="non-terminal residue" evidence="2">
    <location>
        <position position="1"/>
    </location>
</feature>
<name>U5HK26_USTV1</name>
<feature type="compositionally biased region" description="Polar residues" evidence="1">
    <location>
        <begin position="112"/>
        <end position="127"/>
    </location>
</feature>
<gene>
    <name evidence="2" type="ORF">MVLG_07349</name>
</gene>
<reference evidence="3" key="4">
    <citation type="submission" date="2015-06" db="UniProtKB">
        <authorList>
            <consortium name="EnsemblFungi"/>
        </authorList>
    </citation>
    <scope>IDENTIFICATION</scope>
</reference>
<reference evidence="2" key="2">
    <citation type="submission" date="2010-11" db="EMBL/GenBank/DDBJ databases">
        <authorList>
            <consortium name="The Broad Institute Genome Sequencing Platform"/>
            <person name="Earl A."/>
            <person name="Ward D."/>
            <person name="Feldgarden M."/>
            <person name="Gevers D."/>
            <person name="Butler R."/>
            <person name="Young S.K."/>
            <person name="Zeng Q."/>
            <person name="Gargeya S."/>
            <person name="Fitzgerald M."/>
            <person name="Haas B."/>
            <person name="Abouelleil A."/>
            <person name="Alvarado L."/>
            <person name="Arachchi H.M."/>
            <person name="Berlin A."/>
            <person name="Brown A."/>
            <person name="Chapman S.B."/>
            <person name="Chen Z."/>
            <person name="Dunbar C."/>
            <person name="Freedman E."/>
            <person name="Gearin G."/>
            <person name="Gellesch M."/>
            <person name="Goldberg J."/>
            <person name="Griggs A."/>
            <person name="Gujja S."/>
            <person name="Heilman E."/>
            <person name="Heiman D."/>
            <person name="Howarth C."/>
            <person name="Larson L."/>
            <person name="Lui A."/>
            <person name="MacDonald P.J.P."/>
            <person name="Mehta T."/>
            <person name="Montmayeur A."/>
            <person name="Murphy C."/>
            <person name="Neiman D."/>
            <person name="Pearson M."/>
            <person name="Priest M."/>
            <person name="Roberts A."/>
            <person name="Saif S."/>
            <person name="Shea T."/>
            <person name="Shenoy N."/>
            <person name="Sisk P."/>
            <person name="Stolte C."/>
            <person name="Sykes S."/>
            <person name="White J."/>
            <person name="Yandava C."/>
            <person name="Wortman J."/>
            <person name="Nusbaum C."/>
            <person name="Birren B."/>
        </authorList>
    </citation>
    <scope>NUCLEOTIDE SEQUENCE</scope>
    <source>
        <strain evidence="2">P1A1 Lamole</strain>
    </source>
</reference>
<protein>
    <submittedName>
        <fullName evidence="2 3">Uncharacterized protein</fullName>
    </submittedName>
</protein>
<accession>U5HK26</accession>
<feature type="compositionally biased region" description="Basic and acidic residues" evidence="1">
    <location>
        <begin position="41"/>
        <end position="58"/>
    </location>
</feature>
<keyword evidence="4" id="KW-1185">Reference proteome</keyword>
<dbReference type="HOGENOM" id="CLU_1471686_0_0_1"/>
<reference evidence="2 4" key="3">
    <citation type="journal article" date="2015" name="BMC Genomics">
        <title>Sex and parasites: genomic and transcriptomic analysis of Microbotryum lychnidis-dioicae, the biotrophic and plant-castrating anther smut fungus.</title>
        <authorList>
            <person name="Perlin M.H."/>
            <person name="Amselem J."/>
            <person name="Fontanillas E."/>
            <person name="Toh S.S."/>
            <person name="Chen Z."/>
            <person name="Goldberg J."/>
            <person name="Duplessis S."/>
            <person name="Henrissat B."/>
            <person name="Young S."/>
            <person name="Zeng Q."/>
            <person name="Aguileta G."/>
            <person name="Petit E."/>
            <person name="Badouin H."/>
            <person name="Andrews J."/>
            <person name="Razeeq D."/>
            <person name="Gabaldon T."/>
            <person name="Quesneville H."/>
            <person name="Giraud T."/>
            <person name="Hood M.E."/>
            <person name="Schultz D.J."/>
            <person name="Cuomo C.A."/>
        </authorList>
    </citation>
    <scope>NUCLEOTIDE SEQUENCE [LARGE SCALE GENOMIC DNA]</scope>
    <source>
        <strain evidence="2">P1A1 Lamole</strain>
        <strain evidence="4">p1A1 Lamole</strain>
    </source>
</reference>
<evidence type="ECO:0000256" key="1">
    <source>
        <dbReference type="SAM" id="MobiDB-lite"/>
    </source>
</evidence>
<dbReference type="EMBL" id="GL542765">
    <property type="protein sequence ID" value="KDE02075.1"/>
    <property type="molecule type" value="Genomic_DNA"/>
</dbReference>
<feature type="compositionally biased region" description="Acidic residues" evidence="1">
    <location>
        <begin position="10"/>
        <end position="30"/>
    </location>
</feature>
<proteinExistence type="predicted"/>
<sequence>LAGKEGEEKEQVEEGDEDTGAKADDEDSDSDGNAGVGIDKAGGDGKDDDKDNDKHDDKDEQDDSSEGSERRGDDVMKDGAEEEDEGMETEVEEEVEQEQGVQDDSIMIIDDAQTTITTVSRESTPRSPSWPPLSPETLAKSLREGAAWDRANAEAAARVQAGKEVIISAQLDAEEPLVHHQFAE</sequence>
<dbReference type="AlphaFoldDB" id="U5HK26"/>
<feature type="non-terminal residue" evidence="2">
    <location>
        <position position="184"/>
    </location>
</feature>
<evidence type="ECO:0000313" key="3">
    <source>
        <dbReference type="EnsemblFungi" id="MVLG_07349T0"/>
    </source>
</evidence>
<dbReference type="InParanoid" id="U5HK26"/>
<evidence type="ECO:0000313" key="4">
    <source>
        <dbReference type="Proteomes" id="UP000017200"/>
    </source>
</evidence>
<dbReference type="EMBL" id="AEIJ01001996">
    <property type="status" value="NOT_ANNOTATED_CDS"/>
    <property type="molecule type" value="Genomic_DNA"/>
</dbReference>
<reference evidence="4" key="1">
    <citation type="submission" date="2010-11" db="EMBL/GenBank/DDBJ databases">
        <title>The genome sequence of Microbotryum violaceum strain p1A1 Lamole.</title>
        <authorList>
            <person name="Cuomo C."/>
            <person name="Perlin M."/>
            <person name="Young S.K."/>
            <person name="Zeng Q."/>
            <person name="Gargeya S."/>
            <person name="Alvarado L."/>
            <person name="Berlin A."/>
            <person name="Chapman S.B."/>
            <person name="Chen Z."/>
            <person name="Freedman E."/>
            <person name="Gellesch M."/>
            <person name="Goldberg J."/>
            <person name="Griggs A."/>
            <person name="Gujja S."/>
            <person name="Heilman E."/>
            <person name="Heiman D."/>
            <person name="Howarth C."/>
            <person name="Mehta T."/>
            <person name="Neiman D."/>
            <person name="Pearson M."/>
            <person name="Roberts A."/>
            <person name="Saif S."/>
            <person name="Shea T."/>
            <person name="Shenoy N."/>
            <person name="Sisk P."/>
            <person name="Stolte C."/>
            <person name="Sykes S."/>
            <person name="White J."/>
            <person name="Yandava C."/>
            <person name="Haas B."/>
            <person name="Nusbaum C."/>
            <person name="Birren B."/>
        </authorList>
    </citation>
    <scope>NUCLEOTIDE SEQUENCE [LARGE SCALE GENOMIC DNA]</scope>
    <source>
        <strain evidence="4">p1A1 Lamole</strain>
    </source>
</reference>
<evidence type="ECO:0000313" key="2">
    <source>
        <dbReference type="EMBL" id="KDE02075.1"/>
    </source>
</evidence>